<sequence>MYECGMKTAGCQIDNFYRDVDGGVCSCLAVRLMPEHVALDPGSALRLSGMATGGVRPLWRAGRSKPADSQAGLFPPKGYFIHHPPAHNKGLVRFMHEDGMRQLLCQTGSFDRDVDDGG</sequence>
<comment type="caution">
    <text evidence="1">The sequence shown here is derived from an EMBL/GenBank/DDBJ whole genome shotgun (WGS) entry which is preliminary data.</text>
</comment>
<proteinExistence type="predicted"/>
<name>A0A1I3VQI7_9HYPH</name>
<gene>
    <name evidence="1" type="ORF">SAMN04488518_101565</name>
</gene>
<dbReference type="EMBL" id="FOSK01000001">
    <property type="protein sequence ID" value="SFJ97674.1"/>
    <property type="molecule type" value="Genomic_DNA"/>
</dbReference>
<reference evidence="1 2" key="1">
    <citation type="submission" date="2016-10" db="EMBL/GenBank/DDBJ databases">
        <authorList>
            <person name="Varghese N."/>
            <person name="Submissions S."/>
        </authorList>
    </citation>
    <scope>NUCLEOTIDE SEQUENCE [LARGE SCALE GENOMIC DNA]</scope>
    <source>
        <strain evidence="1 2">DSM 16392</strain>
    </source>
</reference>
<organism evidence="1 2">
    <name type="scientific">Pseudovibrio ascidiaceicola</name>
    <dbReference type="NCBI Taxonomy" id="285279"/>
    <lineage>
        <taxon>Bacteria</taxon>
        <taxon>Pseudomonadati</taxon>
        <taxon>Pseudomonadota</taxon>
        <taxon>Alphaproteobacteria</taxon>
        <taxon>Hyphomicrobiales</taxon>
        <taxon>Stappiaceae</taxon>
        <taxon>Pseudovibrio</taxon>
    </lineage>
</organism>
<evidence type="ECO:0000313" key="2">
    <source>
        <dbReference type="Proteomes" id="UP000199598"/>
    </source>
</evidence>
<protein>
    <submittedName>
        <fullName evidence="1">Uncharacterized protein</fullName>
    </submittedName>
</protein>
<keyword evidence="2" id="KW-1185">Reference proteome</keyword>
<accession>A0A1I3VQI7</accession>
<dbReference type="Proteomes" id="UP000199598">
    <property type="component" value="Unassembled WGS sequence"/>
</dbReference>
<evidence type="ECO:0000313" key="1">
    <source>
        <dbReference type="EMBL" id="SFJ97674.1"/>
    </source>
</evidence>